<dbReference type="PANTHER" id="PTHR42695:SF5">
    <property type="entry name" value="GLUTAMINE AMIDOTRANSFERASE YLR126C-RELATED"/>
    <property type="match status" value="1"/>
</dbReference>
<dbReference type="Proteomes" id="UP001623660">
    <property type="component" value="Unassembled WGS sequence"/>
</dbReference>
<comment type="caution">
    <text evidence="2">The sequence shown here is derived from an EMBL/GenBank/DDBJ whole genome shotgun (WGS) entry which is preliminary data.</text>
</comment>
<dbReference type="Gene3D" id="3.40.50.880">
    <property type="match status" value="1"/>
</dbReference>
<name>A0ABW8SPZ3_9CLOT</name>
<dbReference type="PANTHER" id="PTHR42695">
    <property type="entry name" value="GLUTAMINE AMIDOTRANSFERASE YLR126C-RELATED"/>
    <property type="match status" value="1"/>
</dbReference>
<dbReference type="RefSeq" id="WP_406793534.1">
    <property type="nucleotide sequence ID" value="NZ_JBJHZX010000030.1"/>
</dbReference>
<keyword evidence="2" id="KW-0378">Hydrolase</keyword>
<protein>
    <submittedName>
        <fullName evidence="2">Type 1 glutamine amidotransferase</fullName>
        <ecNumber evidence="2">3.4.-.-</ecNumber>
    </submittedName>
</protein>
<keyword evidence="3" id="KW-1185">Reference proteome</keyword>
<dbReference type="EC" id="3.4.-.-" evidence="2"/>
<dbReference type="SUPFAM" id="SSF52317">
    <property type="entry name" value="Class I glutamine amidotransferase-like"/>
    <property type="match status" value="1"/>
</dbReference>
<evidence type="ECO:0000259" key="1">
    <source>
        <dbReference type="Pfam" id="PF00117"/>
    </source>
</evidence>
<evidence type="ECO:0000313" key="3">
    <source>
        <dbReference type="Proteomes" id="UP001623660"/>
    </source>
</evidence>
<dbReference type="CDD" id="cd01741">
    <property type="entry name" value="GATase1_1"/>
    <property type="match status" value="1"/>
</dbReference>
<organism evidence="2 3">
    <name type="scientific">Candidatus Clostridium eludens</name>
    <dbReference type="NCBI Taxonomy" id="3381663"/>
    <lineage>
        <taxon>Bacteria</taxon>
        <taxon>Bacillati</taxon>
        <taxon>Bacillota</taxon>
        <taxon>Clostridia</taxon>
        <taxon>Eubacteriales</taxon>
        <taxon>Clostridiaceae</taxon>
        <taxon>Clostridium</taxon>
    </lineage>
</organism>
<dbReference type="InterPro" id="IPR017926">
    <property type="entry name" value="GATASE"/>
</dbReference>
<gene>
    <name evidence="2" type="ORF">ACJDU8_17950</name>
</gene>
<dbReference type="PROSITE" id="PS51273">
    <property type="entry name" value="GATASE_TYPE_1"/>
    <property type="match status" value="1"/>
</dbReference>
<proteinExistence type="predicted"/>
<accession>A0ABW8SPZ3</accession>
<keyword evidence="2" id="KW-0315">Glutamine amidotransferase</keyword>
<feature type="domain" description="Glutamine amidotransferase" evidence="1">
    <location>
        <begin position="30"/>
        <end position="185"/>
    </location>
</feature>
<sequence length="238" mass="28009">MRIAEFIHDNTHPKLTNLDYWLKDNLNYQTKKIVVNDYTKFSEIKDFDLVILHGGLQHLWNKGQDSWLYREIEYVKWALNNNKPVIGFCLGSQIIAEALGGIVYKAHKEEIGWFRVQLRKEAKRHMLLKDIKENFTSFMCHSDHYKLPENCTSLAFTEAAKHQIFVSNNFPSVGFQFHPEYTLENIKILLKTFNDEACFGEEYMSKKVDLIKQTDVFPSTYGLFKKLMDNSLKWLSIK</sequence>
<dbReference type="EMBL" id="JBJHZX010000030">
    <property type="protein sequence ID" value="MFL0197431.1"/>
    <property type="molecule type" value="Genomic_DNA"/>
</dbReference>
<dbReference type="Pfam" id="PF00117">
    <property type="entry name" value="GATase"/>
    <property type="match status" value="1"/>
</dbReference>
<dbReference type="InterPro" id="IPR044992">
    <property type="entry name" value="ChyE-like"/>
</dbReference>
<reference evidence="2 3" key="1">
    <citation type="submission" date="2024-11" db="EMBL/GenBank/DDBJ databases">
        <authorList>
            <person name="Heng Y.C."/>
            <person name="Lim A.C.H."/>
            <person name="Lee J.K.Y."/>
            <person name="Kittelmann S."/>
        </authorList>
    </citation>
    <scope>NUCLEOTIDE SEQUENCE [LARGE SCALE GENOMIC DNA]</scope>
    <source>
        <strain evidence="2 3">WILCCON 0269</strain>
    </source>
</reference>
<dbReference type="InterPro" id="IPR029062">
    <property type="entry name" value="Class_I_gatase-like"/>
</dbReference>
<evidence type="ECO:0000313" key="2">
    <source>
        <dbReference type="EMBL" id="MFL0197431.1"/>
    </source>
</evidence>
<dbReference type="GO" id="GO:0016787">
    <property type="term" value="F:hydrolase activity"/>
    <property type="evidence" value="ECO:0007669"/>
    <property type="project" value="UniProtKB-KW"/>
</dbReference>